<evidence type="ECO:0000313" key="3">
    <source>
        <dbReference type="Proteomes" id="UP000823388"/>
    </source>
</evidence>
<dbReference type="EMBL" id="CM029053">
    <property type="protein sequence ID" value="KAG2547303.1"/>
    <property type="molecule type" value="Genomic_DNA"/>
</dbReference>
<gene>
    <name evidence="2" type="ORF">PVAP13_9KG061380</name>
</gene>
<organism evidence="2 3">
    <name type="scientific">Panicum virgatum</name>
    <name type="common">Blackwell switchgrass</name>
    <dbReference type="NCBI Taxonomy" id="38727"/>
    <lineage>
        <taxon>Eukaryota</taxon>
        <taxon>Viridiplantae</taxon>
        <taxon>Streptophyta</taxon>
        <taxon>Embryophyta</taxon>
        <taxon>Tracheophyta</taxon>
        <taxon>Spermatophyta</taxon>
        <taxon>Magnoliopsida</taxon>
        <taxon>Liliopsida</taxon>
        <taxon>Poales</taxon>
        <taxon>Poaceae</taxon>
        <taxon>PACMAD clade</taxon>
        <taxon>Panicoideae</taxon>
        <taxon>Panicodae</taxon>
        <taxon>Paniceae</taxon>
        <taxon>Panicinae</taxon>
        <taxon>Panicum</taxon>
        <taxon>Panicum sect. Hiantes</taxon>
    </lineage>
</organism>
<dbReference type="Proteomes" id="UP000823388">
    <property type="component" value="Chromosome 9K"/>
</dbReference>
<accession>A0A8T0NDW0</accession>
<sequence length="161" mass="17758">MPLRASTPPWTPPLCSHPSLRRRQCQILRAATSFQRRQVCSAMGFPSPDLGGLPCRRGRCSLPPMPLGSCPRPIYAMGVRIWCRRGHIPAPGPAAAVPWFGWSAPWWHFWLLRALQCAPCVCAGGACSGLAHRPRARTPRRPRRRADGRGSAVLPLRSPRG</sequence>
<reference evidence="2" key="1">
    <citation type="submission" date="2020-05" db="EMBL/GenBank/DDBJ databases">
        <title>WGS assembly of Panicum virgatum.</title>
        <authorList>
            <person name="Lovell J.T."/>
            <person name="Jenkins J."/>
            <person name="Shu S."/>
            <person name="Juenger T.E."/>
            <person name="Schmutz J."/>
        </authorList>
    </citation>
    <scope>NUCLEOTIDE SEQUENCE</scope>
    <source>
        <strain evidence="2">AP13</strain>
    </source>
</reference>
<comment type="caution">
    <text evidence="2">The sequence shown here is derived from an EMBL/GenBank/DDBJ whole genome shotgun (WGS) entry which is preliminary data.</text>
</comment>
<keyword evidence="3" id="KW-1185">Reference proteome</keyword>
<proteinExistence type="predicted"/>
<evidence type="ECO:0000313" key="2">
    <source>
        <dbReference type="EMBL" id="KAG2547303.1"/>
    </source>
</evidence>
<feature type="region of interest" description="Disordered" evidence="1">
    <location>
        <begin position="132"/>
        <end position="161"/>
    </location>
</feature>
<feature type="compositionally biased region" description="Basic residues" evidence="1">
    <location>
        <begin position="132"/>
        <end position="146"/>
    </location>
</feature>
<name>A0A8T0NDW0_PANVG</name>
<dbReference type="AlphaFoldDB" id="A0A8T0NDW0"/>
<protein>
    <submittedName>
        <fullName evidence="2">Uncharacterized protein</fullName>
    </submittedName>
</protein>
<evidence type="ECO:0000256" key="1">
    <source>
        <dbReference type="SAM" id="MobiDB-lite"/>
    </source>
</evidence>